<dbReference type="EMBL" id="MT304829">
    <property type="protein sequence ID" value="QKW88537.1"/>
    <property type="molecule type" value="Genomic_DNA"/>
</dbReference>
<dbReference type="InterPro" id="IPR044256">
    <property type="entry name" value="HCF244-like"/>
</dbReference>
<name>A0A7D5BGK1_ISOGA</name>
<dbReference type="GeneID" id="55768468"/>
<evidence type="ECO:0000256" key="4">
    <source>
        <dbReference type="ARBA" id="ARBA00023276"/>
    </source>
</evidence>
<keyword evidence="4" id="KW-0604">Photosystem II</keyword>
<evidence type="ECO:0000256" key="2">
    <source>
        <dbReference type="ARBA" id="ARBA00022531"/>
    </source>
</evidence>
<accession>A0A7D5BGK1</accession>
<dbReference type="GO" id="GO:0015979">
    <property type="term" value="P:photosynthesis"/>
    <property type="evidence" value="ECO:0007669"/>
    <property type="project" value="UniProtKB-KW"/>
</dbReference>
<dbReference type="InterPro" id="IPR008030">
    <property type="entry name" value="NmrA-like"/>
</dbReference>
<dbReference type="Pfam" id="PF05368">
    <property type="entry name" value="NmrA"/>
    <property type="match status" value="1"/>
</dbReference>
<evidence type="ECO:0000256" key="1">
    <source>
        <dbReference type="ARBA" id="ARBA00004474"/>
    </source>
</evidence>
<dbReference type="PANTHER" id="PTHR47128:SF2">
    <property type="entry name" value="PROTEIN HIGH CHLOROPHYLL FLUORESCENCE PHENOTYPE 244, CHLOROPLASTIC"/>
    <property type="match status" value="1"/>
</dbReference>
<gene>
    <name evidence="6" type="primary">ycf39</name>
</gene>
<sequence>MTLLIIGGTGTLGRQIVKTALDEGYQVRCLVRNLRRGAFLKDWGAELVYGDLSLPETIPTSFKGVNVVIDAATVRPTDNYTAETIDWRGKVALIESAKLAKVKKFISFSSVDAAQNPNIPLLDLKLKLIAELEKSGLNYTVFECAGFFQGLISQYAIPTLEKQTIWLLGSMYPTAYIDTQDAAKIVISSLKIENTMKKLPLVGNKSWTPEQIIRICERLSGNKATRSYLPLILLTSLRSVLRSLEFTWNIADRLQFAEIQPATNISTNSQSNLLTLEQYFQEYFSKILKKLKETNYQQQNNDISFL</sequence>
<keyword evidence="3 6" id="KW-0934">Plastid</keyword>
<dbReference type="Gene3D" id="3.40.50.720">
    <property type="entry name" value="NAD(P)-binding Rossmann-like Domain"/>
    <property type="match status" value="1"/>
</dbReference>
<organism evidence="6">
    <name type="scientific">Isochrysis galbana</name>
    <name type="common">Marine planktonic alga</name>
    <dbReference type="NCBI Taxonomy" id="37099"/>
    <lineage>
        <taxon>Eukaryota</taxon>
        <taxon>Haptista</taxon>
        <taxon>Haptophyta</taxon>
        <taxon>Prymnesiophyceae</taxon>
        <taxon>Isochrysidales</taxon>
        <taxon>Isochrysidaceae</taxon>
        <taxon>Isochrysis</taxon>
    </lineage>
</organism>
<evidence type="ECO:0000259" key="5">
    <source>
        <dbReference type="Pfam" id="PF05368"/>
    </source>
</evidence>
<proteinExistence type="predicted"/>
<comment type="subcellular location">
    <subcellularLocation>
        <location evidence="1">Plastid</location>
    </subcellularLocation>
</comment>
<geneLocation type="chloroplast" evidence="6"/>
<dbReference type="SUPFAM" id="SSF51735">
    <property type="entry name" value="NAD(P)-binding Rossmann-fold domains"/>
    <property type="match status" value="1"/>
</dbReference>
<dbReference type="RefSeq" id="YP_009873654.1">
    <property type="nucleotide sequence ID" value="NC_049168.1"/>
</dbReference>
<dbReference type="InterPro" id="IPR036291">
    <property type="entry name" value="NAD(P)-bd_dom_sf"/>
</dbReference>
<dbReference type="GO" id="GO:0009536">
    <property type="term" value="C:plastid"/>
    <property type="evidence" value="ECO:0007669"/>
    <property type="project" value="UniProtKB-SubCell"/>
</dbReference>
<dbReference type="CDD" id="cd05243">
    <property type="entry name" value="SDR_a5"/>
    <property type="match status" value="1"/>
</dbReference>
<dbReference type="GO" id="GO:0009523">
    <property type="term" value="C:photosystem II"/>
    <property type="evidence" value="ECO:0007669"/>
    <property type="project" value="UniProtKB-KW"/>
</dbReference>
<dbReference type="AlphaFoldDB" id="A0A7D5BGK1"/>
<protein>
    <submittedName>
        <fullName evidence="6">Hypothetical chloroplast RF39</fullName>
    </submittedName>
</protein>
<feature type="domain" description="NmrA-like" evidence="5">
    <location>
        <begin position="2"/>
        <end position="252"/>
    </location>
</feature>
<reference evidence="6" key="1">
    <citation type="submission" date="2020-04" db="EMBL/GenBank/DDBJ databases">
        <title>The complete chloroplast genome of Isochrysis galbana and comparison with related haptophyte species.</title>
        <authorList>
            <person name="Fang J."/>
        </authorList>
    </citation>
    <scope>NUCLEOTIDE SEQUENCE</scope>
    <source>
        <strain evidence="6">OA3011</strain>
    </source>
</reference>
<evidence type="ECO:0000313" key="6">
    <source>
        <dbReference type="EMBL" id="QKW88537.1"/>
    </source>
</evidence>
<keyword evidence="6" id="KW-0150">Chloroplast</keyword>
<dbReference type="PANTHER" id="PTHR47128">
    <property type="match status" value="1"/>
</dbReference>
<keyword evidence="2" id="KW-0602">Photosynthesis</keyword>
<evidence type="ECO:0000256" key="3">
    <source>
        <dbReference type="ARBA" id="ARBA00022640"/>
    </source>
</evidence>